<name>A0A397JDX4_9GLOM</name>
<gene>
    <name evidence="1" type="ORF">Glove_103g170</name>
</gene>
<reference evidence="1 2" key="1">
    <citation type="submission" date="2018-08" db="EMBL/GenBank/DDBJ databases">
        <title>Genome and evolution of the arbuscular mycorrhizal fungus Diversispora epigaea (formerly Glomus versiforme) and its bacterial endosymbionts.</title>
        <authorList>
            <person name="Sun X."/>
            <person name="Fei Z."/>
            <person name="Harrison M."/>
        </authorList>
    </citation>
    <scope>NUCLEOTIDE SEQUENCE [LARGE SCALE GENOMIC DNA]</scope>
    <source>
        <strain evidence="1 2">IT104</strain>
    </source>
</reference>
<evidence type="ECO:0000313" key="1">
    <source>
        <dbReference type="EMBL" id="RHZ82860.1"/>
    </source>
</evidence>
<dbReference type="Proteomes" id="UP000266861">
    <property type="component" value="Unassembled WGS sequence"/>
</dbReference>
<sequence length="154" mass="18360">MQQLNWASGNEEIDKLIQECQQKAVSPRHVRYNKWNLENQILERLGRRTVILKKSNNSKSCCMPCHGLTKDPSTHDYMFVLRFYDNDSRHFLKFNYHTLTLLKKHKIIEFMGIQQNQISDIYSIDILILGYRPKISENIPLEYATLMKQCLRHF</sequence>
<dbReference type="EMBL" id="PQFF01000096">
    <property type="protein sequence ID" value="RHZ82860.1"/>
    <property type="molecule type" value="Genomic_DNA"/>
</dbReference>
<dbReference type="OrthoDB" id="541276at2759"/>
<dbReference type="AlphaFoldDB" id="A0A397JDX4"/>
<comment type="caution">
    <text evidence="1">The sequence shown here is derived from an EMBL/GenBank/DDBJ whole genome shotgun (WGS) entry which is preliminary data.</text>
</comment>
<proteinExistence type="predicted"/>
<keyword evidence="2" id="KW-1185">Reference proteome</keyword>
<accession>A0A397JDX4</accession>
<evidence type="ECO:0000313" key="2">
    <source>
        <dbReference type="Proteomes" id="UP000266861"/>
    </source>
</evidence>
<protein>
    <submittedName>
        <fullName evidence="1">Uncharacterized protein</fullName>
    </submittedName>
</protein>
<organism evidence="1 2">
    <name type="scientific">Diversispora epigaea</name>
    <dbReference type="NCBI Taxonomy" id="1348612"/>
    <lineage>
        <taxon>Eukaryota</taxon>
        <taxon>Fungi</taxon>
        <taxon>Fungi incertae sedis</taxon>
        <taxon>Mucoromycota</taxon>
        <taxon>Glomeromycotina</taxon>
        <taxon>Glomeromycetes</taxon>
        <taxon>Diversisporales</taxon>
        <taxon>Diversisporaceae</taxon>
        <taxon>Diversispora</taxon>
    </lineage>
</organism>